<dbReference type="AlphaFoldDB" id="A0A7J8L9R1"/>
<dbReference type="SUPFAM" id="SSF53756">
    <property type="entry name" value="UDP-Glycosyltransferase/glycogen phosphorylase"/>
    <property type="match status" value="1"/>
</dbReference>
<keyword evidence="2" id="KW-0328">Glycosyltransferase</keyword>
<proteinExistence type="inferred from homology"/>
<sequence>MKMQNKAKKPHVLIFPFPGQGHINPMLQFAKRLHSKGVKATMVPTVFLSKSSFFDSSASIDLCTISDGFDEGGFEQVDTPDAYLSTFWNVGPKSLAALIKKLGHTAHPVDALVYDTMLPWALDVAKQFGISSAAFFTQSCAVNSVYYHVYKGHLQLPLRGSHVSLPAMPPLHVSELPSFVAIYGVYRAWLDVLVDQFSNINEADWVFFNHFYKLEPEV</sequence>
<gene>
    <name evidence="3" type="ORF">Golob_020241</name>
</gene>
<dbReference type="GO" id="GO:0080043">
    <property type="term" value="F:quercetin 3-O-glucosyltransferase activity"/>
    <property type="evidence" value="ECO:0007669"/>
    <property type="project" value="TreeGrafter"/>
</dbReference>
<evidence type="ECO:0000313" key="4">
    <source>
        <dbReference type="Proteomes" id="UP000593572"/>
    </source>
</evidence>
<dbReference type="Gene3D" id="3.40.50.2000">
    <property type="entry name" value="Glycogen Phosphorylase B"/>
    <property type="match status" value="1"/>
</dbReference>
<dbReference type="GO" id="GO:0080044">
    <property type="term" value="F:quercetin 7-O-glucosyltransferase activity"/>
    <property type="evidence" value="ECO:0007669"/>
    <property type="project" value="TreeGrafter"/>
</dbReference>
<accession>A0A7J8L9R1</accession>
<evidence type="ECO:0000256" key="2">
    <source>
        <dbReference type="ARBA" id="ARBA00022676"/>
    </source>
</evidence>
<reference evidence="3 4" key="1">
    <citation type="journal article" date="2019" name="Genome Biol. Evol.">
        <title>Insights into the evolution of the New World diploid cottons (Gossypium, subgenus Houzingenia) based on genome sequencing.</title>
        <authorList>
            <person name="Grover C.E."/>
            <person name="Arick M.A. 2nd"/>
            <person name="Thrash A."/>
            <person name="Conover J.L."/>
            <person name="Sanders W.S."/>
            <person name="Peterson D.G."/>
            <person name="Frelichowski J.E."/>
            <person name="Scheffler J.A."/>
            <person name="Scheffler B.E."/>
            <person name="Wendel J.F."/>
        </authorList>
    </citation>
    <scope>NUCLEOTIDE SEQUENCE [LARGE SCALE GENOMIC DNA]</scope>
    <source>
        <strain evidence="3">157</strain>
        <tissue evidence="3">Leaf</tissue>
    </source>
</reference>
<evidence type="ECO:0000256" key="1">
    <source>
        <dbReference type="ARBA" id="ARBA00009995"/>
    </source>
</evidence>
<comment type="caution">
    <text evidence="3">The sequence shown here is derived from an EMBL/GenBank/DDBJ whole genome shotgun (WGS) entry which is preliminary data.</text>
</comment>
<comment type="similarity">
    <text evidence="1">Belongs to the UDP-glycosyltransferase family.</text>
</comment>
<dbReference type="PANTHER" id="PTHR11926">
    <property type="entry name" value="GLUCOSYL/GLUCURONOSYL TRANSFERASES"/>
    <property type="match status" value="1"/>
</dbReference>
<dbReference type="PANTHER" id="PTHR11926:SF1509">
    <property type="entry name" value="UDP-GLYCOSYLTRANSFERASE 74G1-LIKE"/>
    <property type="match status" value="1"/>
</dbReference>
<keyword evidence="2" id="KW-0808">Transferase</keyword>
<dbReference type="EMBL" id="JABEZX010000001">
    <property type="protein sequence ID" value="MBA0549190.1"/>
    <property type="molecule type" value="Genomic_DNA"/>
</dbReference>
<evidence type="ECO:0000313" key="3">
    <source>
        <dbReference type="EMBL" id="MBA0549190.1"/>
    </source>
</evidence>
<keyword evidence="4" id="KW-1185">Reference proteome</keyword>
<organism evidence="3 4">
    <name type="scientific">Gossypium lobatum</name>
    <dbReference type="NCBI Taxonomy" id="34289"/>
    <lineage>
        <taxon>Eukaryota</taxon>
        <taxon>Viridiplantae</taxon>
        <taxon>Streptophyta</taxon>
        <taxon>Embryophyta</taxon>
        <taxon>Tracheophyta</taxon>
        <taxon>Spermatophyta</taxon>
        <taxon>Magnoliopsida</taxon>
        <taxon>eudicotyledons</taxon>
        <taxon>Gunneridae</taxon>
        <taxon>Pentapetalae</taxon>
        <taxon>rosids</taxon>
        <taxon>malvids</taxon>
        <taxon>Malvales</taxon>
        <taxon>Malvaceae</taxon>
        <taxon>Malvoideae</taxon>
        <taxon>Gossypium</taxon>
    </lineage>
</organism>
<protein>
    <submittedName>
        <fullName evidence="3">Uncharacterized protein</fullName>
    </submittedName>
</protein>
<dbReference type="Proteomes" id="UP000593572">
    <property type="component" value="Unassembled WGS sequence"/>
</dbReference>
<name>A0A7J8L9R1_9ROSI</name>